<evidence type="ECO:0000313" key="2">
    <source>
        <dbReference type="Proteomes" id="UP001501243"/>
    </source>
</evidence>
<protein>
    <recommendedName>
        <fullName evidence="3">PIN domain-containing protein</fullName>
    </recommendedName>
</protein>
<dbReference type="Proteomes" id="UP001501243">
    <property type="component" value="Unassembled WGS sequence"/>
</dbReference>
<sequence length="174" mass="19587">MPPNPLPKVLVDADVVSHFLTGNRMALLNVVFPGRLALLTQVEDELRVVRKFNTTLDNFIRFCQVEQIALPDNDLALALEYAMLQRTFGKGESACMALARHHAHYIASSNLRDIRAYCEQYSIKYYTTSDILHLAVIGQHLTIPECNEFIAEVRAAGGKMPYATYQQFKQANGL</sequence>
<dbReference type="EMBL" id="BAABGQ010000002">
    <property type="protein sequence ID" value="GAA4493302.1"/>
    <property type="molecule type" value="Genomic_DNA"/>
</dbReference>
<dbReference type="RefSeq" id="WP_208133397.1">
    <property type="nucleotide sequence ID" value="NZ_BAABGQ010000002.1"/>
</dbReference>
<comment type="caution">
    <text evidence="1">The sequence shown here is derived from an EMBL/GenBank/DDBJ whole genome shotgun (WGS) entry which is preliminary data.</text>
</comment>
<accession>A0ABP8PUA1</accession>
<evidence type="ECO:0000313" key="1">
    <source>
        <dbReference type="EMBL" id="GAA4493302.1"/>
    </source>
</evidence>
<gene>
    <name evidence="1" type="ORF">GCM10023172_01720</name>
</gene>
<name>A0ABP8PUA1_9BACT</name>
<evidence type="ECO:0008006" key="3">
    <source>
        <dbReference type="Google" id="ProtNLM"/>
    </source>
</evidence>
<reference evidence="2" key="1">
    <citation type="journal article" date="2019" name="Int. J. Syst. Evol. Microbiol.">
        <title>The Global Catalogue of Microorganisms (GCM) 10K type strain sequencing project: providing services to taxonomists for standard genome sequencing and annotation.</title>
        <authorList>
            <consortium name="The Broad Institute Genomics Platform"/>
            <consortium name="The Broad Institute Genome Sequencing Center for Infectious Disease"/>
            <person name="Wu L."/>
            <person name="Ma J."/>
        </authorList>
    </citation>
    <scope>NUCLEOTIDE SEQUENCE [LARGE SCALE GENOMIC DNA]</scope>
    <source>
        <strain evidence="2">JCM 17841</strain>
    </source>
</reference>
<proteinExistence type="predicted"/>
<organism evidence="1 2">
    <name type="scientific">Hymenobacter ginsengisoli</name>
    <dbReference type="NCBI Taxonomy" id="1051626"/>
    <lineage>
        <taxon>Bacteria</taxon>
        <taxon>Pseudomonadati</taxon>
        <taxon>Bacteroidota</taxon>
        <taxon>Cytophagia</taxon>
        <taxon>Cytophagales</taxon>
        <taxon>Hymenobacteraceae</taxon>
        <taxon>Hymenobacter</taxon>
    </lineage>
</organism>
<keyword evidence="2" id="KW-1185">Reference proteome</keyword>